<evidence type="ECO:0000313" key="2">
    <source>
        <dbReference type="EMBL" id="CAF0763839.1"/>
    </source>
</evidence>
<sequence length="300" mass="35450">MMTSIGLLFDLNQLNEEQQKKFQIVYDELKPKFTSYLDYKLNLPLKTPLNREEEENEWHYELHRFLRARKWNVEHTIKSLHEFLQWRIDNQVDSILEDEVVIQRTELLRKILPNVNHGYTKDDRPLYIEKSGIIYVDKILSEFTTEQLLQCHIYSLELNCQRAKERSRQIGKHVESFTIVSDLQGCNMNIRKIFAPYKQSLYVDNNYYPERLGQMIFINPPSVFPVLWSIVKHWLDPVTKTKIIVVKKGPEAINTLLQYIDSDQLPIEYGGSCQSCPNAPNCISVYDWSKDCISENSEKK</sequence>
<dbReference type="Pfam" id="PF03765">
    <property type="entry name" value="CRAL_TRIO_N"/>
    <property type="match status" value="1"/>
</dbReference>
<dbReference type="InterPro" id="IPR036865">
    <property type="entry name" value="CRAL-TRIO_dom_sf"/>
</dbReference>
<dbReference type="EMBL" id="CAJNOM010000093">
    <property type="protein sequence ID" value="CAF1032600.1"/>
    <property type="molecule type" value="Genomic_DNA"/>
</dbReference>
<dbReference type="PROSITE" id="PS50191">
    <property type="entry name" value="CRAL_TRIO"/>
    <property type="match status" value="1"/>
</dbReference>
<dbReference type="PANTHER" id="PTHR45657:SF1">
    <property type="entry name" value="CRAL-TRIO DOMAIN-CONTAINING PROTEIN YKL091C-RELATED"/>
    <property type="match status" value="1"/>
</dbReference>
<dbReference type="SMART" id="SM00516">
    <property type="entry name" value="SEC14"/>
    <property type="match status" value="1"/>
</dbReference>
<evidence type="ECO:0000313" key="3">
    <source>
        <dbReference type="EMBL" id="CAF1032600.1"/>
    </source>
</evidence>
<accession>A0A813Q8W7</accession>
<reference evidence="2" key="1">
    <citation type="submission" date="2021-02" db="EMBL/GenBank/DDBJ databases">
        <authorList>
            <person name="Nowell W R."/>
        </authorList>
    </citation>
    <scope>NUCLEOTIDE SEQUENCE</scope>
</reference>
<proteinExistence type="predicted"/>
<dbReference type="EMBL" id="CAJNOI010000007">
    <property type="protein sequence ID" value="CAF0763839.1"/>
    <property type="molecule type" value="Genomic_DNA"/>
</dbReference>
<dbReference type="OrthoDB" id="1434354at2759"/>
<dbReference type="Proteomes" id="UP000663832">
    <property type="component" value="Unassembled WGS sequence"/>
</dbReference>
<keyword evidence="4" id="KW-1185">Reference proteome</keyword>
<dbReference type="InterPro" id="IPR011074">
    <property type="entry name" value="CRAL/TRIO_N_dom"/>
</dbReference>
<dbReference type="AlphaFoldDB" id="A0A813Q8W7"/>
<dbReference type="Gene3D" id="3.40.525.10">
    <property type="entry name" value="CRAL-TRIO lipid binding domain"/>
    <property type="match status" value="1"/>
</dbReference>
<dbReference type="PANTHER" id="PTHR45657">
    <property type="entry name" value="CRAL-TRIO DOMAIN-CONTAINING PROTEIN YKL091C-RELATED"/>
    <property type="match status" value="1"/>
</dbReference>
<feature type="domain" description="CRAL-TRIO" evidence="1">
    <location>
        <begin position="104"/>
        <end position="277"/>
    </location>
</feature>
<gene>
    <name evidence="2" type="ORF">BJG266_LOCUS3166</name>
    <name evidence="3" type="ORF">QVE165_LOCUS16624</name>
</gene>
<dbReference type="Proteomes" id="UP000663877">
    <property type="component" value="Unassembled WGS sequence"/>
</dbReference>
<protein>
    <recommendedName>
        <fullName evidence="1">CRAL-TRIO domain-containing protein</fullName>
    </recommendedName>
</protein>
<evidence type="ECO:0000313" key="5">
    <source>
        <dbReference type="Proteomes" id="UP000663877"/>
    </source>
</evidence>
<dbReference type="InterPro" id="IPR036273">
    <property type="entry name" value="CRAL/TRIO_N_dom_sf"/>
</dbReference>
<organism evidence="2 5">
    <name type="scientific">Adineta steineri</name>
    <dbReference type="NCBI Taxonomy" id="433720"/>
    <lineage>
        <taxon>Eukaryota</taxon>
        <taxon>Metazoa</taxon>
        <taxon>Spiralia</taxon>
        <taxon>Gnathifera</taxon>
        <taxon>Rotifera</taxon>
        <taxon>Eurotatoria</taxon>
        <taxon>Bdelloidea</taxon>
        <taxon>Adinetida</taxon>
        <taxon>Adinetidae</taxon>
        <taxon>Adineta</taxon>
    </lineage>
</organism>
<dbReference type="SUPFAM" id="SSF52087">
    <property type="entry name" value="CRAL/TRIO domain"/>
    <property type="match status" value="1"/>
</dbReference>
<dbReference type="Pfam" id="PF00650">
    <property type="entry name" value="CRAL_TRIO"/>
    <property type="match status" value="1"/>
</dbReference>
<evidence type="ECO:0000259" key="1">
    <source>
        <dbReference type="PROSITE" id="PS50191"/>
    </source>
</evidence>
<comment type="caution">
    <text evidence="2">The sequence shown here is derived from an EMBL/GenBank/DDBJ whole genome shotgun (WGS) entry which is preliminary data.</text>
</comment>
<evidence type="ECO:0000313" key="4">
    <source>
        <dbReference type="Proteomes" id="UP000663832"/>
    </source>
</evidence>
<dbReference type="InterPro" id="IPR001251">
    <property type="entry name" value="CRAL-TRIO_dom"/>
</dbReference>
<dbReference type="InterPro" id="IPR051026">
    <property type="entry name" value="PI/PC_transfer"/>
</dbReference>
<dbReference type="CDD" id="cd00170">
    <property type="entry name" value="SEC14"/>
    <property type="match status" value="1"/>
</dbReference>
<name>A0A813Q8W7_9BILA</name>
<dbReference type="SUPFAM" id="SSF46938">
    <property type="entry name" value="CRAL/TRIO N-terminal domain"/>
    <property type="match status" value="1"/>
</dbReference>